<proteinExistence type="predicted"/>
<evidence type="ECO:0000259" key="4">
    <source>
        <dbReference type="PROSITE" id="PS51900"/>
    </source>
</evidence>
<dbReference type="InterPro" id="IPR013762">
    <property type="entry name" value="Integrase-like_cat_sf"/>
</dbReference>
<dbReference type="Proteomes" id="UP000728647">
    <property type="component" value="Unassembled WGS sequence"/>
</dbReference>
<sequence>MDGIDNMTIEQLQQVLSEASPSLQPLSPEEGVGRYLKRREGEITENTADEYRRKLAYFLEFCEQQGIENLNDLDGRLVDDYRVWRRDDATDVVESLSAKTMQDEMNLFRAFLRYLESIEAVKPGMAENVIVPELGEGDGVRDVELAPERVAAILEYLRTYRYASRDHVVWLLHCRTGRRPGAIHSLDADDVYLGDDPYLAFRHRPETETRLKNGYKGEGEITVGESVAAVLADYIDVHRKAVTDDAGREPLLTSAQGRLSKTTIRRIFYNWSRPCAIGEACPHGREIDECTAASKKDAWSTCPSSHASYSARHGHITQLRRLGLPKSVISERCDVSEEIIKKHYDERSEADRRKLQRELFEQIRAQQEDDSTGYV</sequence>
<reference evidence="5" key="1">
    <citation type="submission" date="2020-06" db="EMBL/GenBank/DDBJ databases">
        <title>Haloterrigena sp. nov., an extremely halophilic archaeon isolated from a saline sediment.</title>
        <authorList>
            <person name="Liu B.-B."/>
        </authorList>
    </citation>
    <scope>NUCLEOTIDE SEQUENCE</scope>
    <source>
        <strain evidence="5">SYSU A121-1</strain>
    </source>
</reference>
<accession>A0A8J8GK58</accession>
<dbReference type="GO" id="GO:0003677">
    <property type="term" value="F:DNA binding"/>
    <property type="evidence" value="ECO:0007669"/>
    <property type="project" value="UniProtKB-UniRule"/>
</dbReference>
<dbReference type="RefSeq" id="WP_174701749.1">
    <property type="nucleotide sequence ID" value="NZ_JABURA010000001.1"/>
</dbReference>
<dbReference type="Gene3D" id="1.10.443.10">
    <property type="entry name" value="Intergrase catalytic core"/>
    <property type="match status" value="1"/>
</dbReference>
<keyword evidence="1 3" id="KW-0238">DNA-binding</keyword>
<organism evidence="5 6">
    <name type="scientific">Haloterrigena gelatinilytica</name>
    <dbReference type="NCBI Taxonomy" id="2741724"/>
    <lineage>
        <taxon>Archaea</taxon>
        <taxon>Methanobacteriati</taxon>
        <taxon>Methanobacteriota</taxon>
        <taxon>Stenosarchaea group</taxon>
        <taxon>Halobacteria</taxon>
        <taxon>Halobacteriales</taxon>
        <taxon>Natrialbaceae</taxon>
        <taxon>Haloterrigena</taxon>
    </lineage>
</organism>
<gene>
    <name evidence="5" type="ORF">HT576_08615</name>
</gene>
<dbReference type="OrthoDB" id="198497at2157"/>
<evidence type="ECO:0000256" key="1">
    <source>
        <dbReference type="ARBA" id="ARBA00023125"/>
    </source>
</evidence>
<dbReference type="InterPro" id="IPR010998">
    <property type="entry name" value="Integrase_recombinase_N"/>
</dbReference>
<dbReference type="GO" id="GO:0006310">
    <property type="term" value="P:DNA recombination"/>
    <property type="evidence" value="ECO:0007669"/>
    <property type="project" value="UniProtKB-KW"/>
</dbReference>
<dbReference type="CDD" id="cd00397">
    <property type="entry name" value="DNA_BRE_C"/>
    <property type="match status" value="1"/>
</dbReference>
<dbReference type="Pfam" id="PF02899">
    <property type="entry name" value="Phage_int_SAM_1"/>
    <property type="match status" value="1"/>
</dbReference>
<keyword evidence="2" id="KW-0233">DNA recombination</keyword>
<comment type="caution">
    <text evidence="5">The sequence shown here is derived from an EMBL/GenBank/DDBJ whole genome shotgun (WGS) entry which is preliminary data.</text>
</comment>
<protein>
    <submittedName>
        <fullName evidence="5">Site-specific integrase</fullName>
    </submittedName>
</protein>
<dbReference type="InterPro" id="IPR011010">
    <property type="entry name" value="DNA_brk_join_enz"/>
</dbReference>
<evidence type="ECO:0000313" key="5">
    <source>
        <dbReference type="EMBL" id="NUB91081.1"/>
    </source>
</evidence>
<name>A0A8J8GK58_9EURY</name>
<dbReference type="InterPro" id="IPR004107">
    <property type="entry name" value="Integrase_SAM-like_N"/>
</dbReference>
<dbReference type="AlphaFoldDB" id="A0A8J8GK58"/>
<dbReference type="GO" id="GO:0015074">
    <property type="term" value="P:DNA integration"/>
    <property type="evidence" value="ECO:0007669"/>
    <property type="project" value="InterPro"/>
</dbReference>
<dbReference type="PROSITE" id="PS51900">
    <property type="entry name" value="CB"/>
    <property type="match status" value="1"/>
</dbReference>
<feature type="domain" description="Core-binding (CB)" evidence="4">
    <location>
        <begin position="26"/>
        <end position="116"/>
    </location>
</feature>
<dbReference type="Gene3D" id="1.10.150.130">
    <property type="match status" value="1"/>
</dbReference>
<evidence type="ECO:0000256" key="2">
    <source>
        <dbReference type="ARBA" id="ARBA00023172"/>
    </source>
</evidence>
<dbReference type="SUPFAM" id="SSF56349">
    <property type="entry name" value="DNA breaking-rejoining enzymes"/>
    <property type="match status" value="1"/>
</dbReference>
<evidence type="ECO:0000313" key="6">
    <source>
        <dbReference type="Proteomes" id="UP000728647"/>
    </source>
</evidence>
<dbReference type="EMBL" id="JABURA010000001">
    <property type="protein sequence ID" value="NUB91081.1"/>
    <property type="molecule type" value="Genomic_DNA"/>
</dbReference>
<dbReference type="InterPro" id="IPR044068">
    <property type="entry name" value="CB"/>
</dbReference>
<evidence type="ECO:0000256" key="3">
    <source>
        <dbReference type="PROSITE-ProRule" id="PRU01248"/>
    </source>
</evidence>